<evidence type="ECO:0000256" key="5">
    <source>
        <dbReference type="ARBA" id="ARBA00023136"/>
    </source>
</evidence>
<keyword evidence="5 7" id="KW-0472">Membrane</keyword>
<feature type="transmembrane region" description="Helical" evidence="7">
    <location>
        <begin position="271"/>
        <end position="294"/>
    </location>
</feature>
<dbReference type="PANTHER" id="PTHR22950">
    <property type="entry name" value="AMINO ACID TRANSPORTER"/>
    <property type="match status" value="1"/>
</dbReference>
<evidence type="ECO:0000259" key="8">
    <source>
        <dbReference type="Pfam" id="PF01490"/>
    </source>
</evidence>
<keyword evidence="4 7" id="KW-1133">Transmembrane helix</keyword>
<feature type="transmembrane region" description="Helical" evidence="7">
    <location>
        <begin position="377"/>
        <end position="399"/>
    </location>
</feature>
<dbReference type="GO" id="GO:0015179">
    <property type="term" value="F:L-amino acid transmembrane transporter activity"/>
    <property type="evidence" value="ECO:0007669"/>
    <property type="project" value="TreeGrafter"/>
</dbReference>
<name>A0A7I8KVU8_SPIIN</name>
<keyword evidence="10" id="KW-1185">Reference proteome</keyword>
<reference evidence="9" key="1">
    <citation type="submission" date="2020-02" db="EMBL/GenBank/DDBJ databases">
        <authorList>
            <person name="Scholz U."/>
            <person name="Mascher M."/>
            <person name="Fiebig A."/>
        </authorList>
    </citation>
    <scope>NUCLEOTIDE SEQUENCE</scope>
</reference>
<evidence type="ECO:0000256" key="7">
    <source>
        <dbReference type="SAM" id="Phobius"/>
    </source>
</evidence>
<evidence type="ECO:0000256" key="4">
    <source>
        <dbReference type="ARBA" id="ARBA00022989"/>
    </source>
</evidence>
<feature type="transmembrane region" description="Helical" evidence="7">
    <location>
        <begin position="405"/>
        <end position="421"/>
    </location>
</feature>
<keyword evidence="3" id="KW-0813">Transport</keyword>
<feature type="transmembrane region" description="Helical" evidence="7">
    <location>
        <begin position="123"/>
        <end position="150"/>
    </location>
</feature>
<feature type="transmembrane region" description="Helical" evidence="7">
    <location>
        <begin position="171"/>
        <end position="190"/>
    </location>
</feature>
<evidence type="ECO:0000256" key="3">
    <source>
        <dbReference type="ARBA" id="ARBA00022970"/>
    </source>
</evidence>
<evidence type="ECO:0000256" key="2">
    <source>
        <dbReference type="ARBA" id="ARBA00022692"/>
    </source>
</evidence>
<dbReference type="Proteomes" id="UP000663760">
    <property type="component" value="Chromosome 9"/>
</dbReference>
<feature type="transmembrane region" description="Helical" evidence="7">
    <location>
        <begin position="82"/>
        <end position="103"/>
    </location>
</feature>
<dbReference type="GO" id="GO:0005774">
    <property type="term" value="C:vacuolar membrane"/>
    <property type="evidence" value="ECO:0007669"/>
    <property type="project" value="TreeGrafter"/>
</dbReference>
<evidence type="ECO:0000313" key="9">
    <source>
        <dbReference type="EMBL" id="CAA7401920.1"/>
    </source>
</evidence>
<dbReference type="PANTHER" id="PTHR22950:SF698">
    <property type="entry name" value="AMINO ACID TRANSPORTER TRANSMEMBRANE DOMAIN-CONTAINING PROTEIN"/>
    <property type="match status" value="1"/>
</dbReference>
<feature type="transmembrane region" description="Helical" evidence="7">
    <location>
        <begin position="351"/>
        <end position="370"/>
    </location>
</feature>
<feature type="compositionally biased region" description="Polar residues" evidence="6">
    <location>
        <begin position="1"/>
        <end position="15"/>
    </location>
</feature>
<evidence type="ECO:0000256" key="1">
    <source>
        <dbReference type="ARBA" id="ARBA00004141"/>
    </source>
</evidence>
<feature type="region of interest" description="Disordered" evidence="6">
    <location>
        <begin position="1"/>
        <end position="24"/>
    </location>
</feature>
<organism evidence="9 10">
    <name type="scientific">Spirodela intermedia</name>
    <name type="common">Intermediate duckweed</name>
    <dbReference type="NCBI Taxonomy" id="51605"/>
    <lineage>
        <taxon>Eukaryota</taxon>
        <taxon>Viridiplantae</taxon>
        <taxon>Streptophyta</taxon>
        <taxon>Embryophyta</taxon>
        <taxon>Tracheophyta</taxon>
        <taxon>Spermatophyta</taxon>
        <taxon>Magnoliopsida</taxon>
        <taxon>Liliopsida</taxon>
        <taxon>Araceae</taxon>
        <taxon>Lemnoideae</taxon>
        <taxon>Spirodela</taxon>
    </lineage>
</organism>
<feature type="transmembrane region" description="Helical" evidence="7">
    <location>
        <begin position="196"/>
        <end position="220"/>
    </location>
</feature>
<keyword evidence="3" id="KW-0029">Amino-acid transport</keyword>
<sequence>MAAFSASSSPGTSNAIPPRHHGAGSGVEATLLGDYEKGTERALLIKNIPYGGASFARTCFNGLNALSGVGVLSIPYALSEGGWLSVAWLIVIAAACCYTGLLLQRCMNSGPYLQSYPDIGESAFGLSGRITISVVIYLELYLVSTGFLILEGDNLGKLFPNSSLKLGKMKIEGNQLFTLLAALVILPTTWLRSLGALAYFSLGGVMASVILVGCVLWAGAFDQIGFHERGKLINFGGLPTSLGLYAFCYCGHAVFPALCTSMRDRTQFPKALSVCFLLCTLNYSFMAVIGYLMYGEGIKSQVTLNLPVENLSSKVAIYTTLINPLTKYALMVSPIATAIEQRLLVSGGGPASLLSRTLLVVSTVAIALSIPRFGYLMALLGSFLSVVVSLLLLCIWLELSAIMEILVTGVLVGVTGTYSSLRQIARNI</sequence>
<dbReference type="EMBL" id="LR746272">
    <property type="protein sequence ID" value="CAA7401920.1"/>
    <property type="molecule type" value="Genomic_DNA"/>
</dbReference>
<feature type="domain" description="Amino acid transporter transmembrane" evidence="8">
    <location>
        <begin position="52"/>
        <end position="392"/>
    </location>
</feature>
<dbReference type="Pfam" id="PF01490">
    <property type="entry name" value="Aa_trans"/>
    <property type="match status" value="1"/>
</dbReference>
<evidence type="ECO:0000256" key="6">
    <source>
        <dbReference type="SAM" id="MobiDB-lite"/>
    </source>
</evidence>
<dbReference type="InterPro" id="IPR013057">
    <property type="entry name" value="AA_transpt_TM"/>
</dbReference>
<gene>
    <name evidence="9" type="ORF">SI8410_09012598</name>
</gene>
<dbReference type="AlphaFoldDB" id="A0A7I8KVU8"/>
<feature type="transmembrane region" description="Helical" evidence="7">
    <location>
        <begin position="232"/>
        <end position="255"/>
    </location>
</feature>
<evidence type="ECO:0000313" key="10">
    <source>
        <dbReference type="Proteomes" id="UP000663760"/>
    </source>
</evidence>
<protein>
    <recommendedName>
        <fullName evidence="8">Amino acid transporter transmembrane domain-containing protein</fullName>
    </recommendedName>
</protein>
<accession>A0A7I8KVU8</accession>
<keyword evidence="2 7" id="KW-0812">Transmembrane</keyword>
<proteinExistence type="predicted"/>
<dbReference type="OrthoDB" id="655540at2759"/>
<comment type="subcellular location">
    <subcellularLocation>
        <location evidence="1">Membrane</location>
        <topology evidence="1">Multi-pass membrane protein</topology>
    </subcellularLocation>
</comment>